<protein>
    <submittedName>
        <fullName evidence="2">Sporulation lipoprotein YhcN/YlaJ</fullName>
    </submittedName>
</protein>
<dbReference type="AlphaFoldDB" id="A0A4R3MRV2"/>
<name>A0A4R3MRV2_9BACI</name>
<feature type="region of interest" description="Disordered" evidence="1">
    <location>
        <begin position="29"/>
        <end position="50"/>
    </location>
</feature>
<dbReference type="RefSeq" id="WP_132372525.1">
    <property type="nucleotide sequence ID" value="NZ_SMAN01000019.1"/>
</dbReference>
<dbReference type="PROSITE" id="PS51257">
    <property type="entry name" value="PROKAR_LIPOPROTEIN"/>
    <property type="match status" value="1"/>
</dbReference>
<dbReference type="Proteomes" id="UP000294650">
    <property type="component" value="Unassembled WGS sequence"/>
</dbReference>
<dbReference type="Pfam" id="PF09580">
    <property type="entry name" value="Spore_YhcN_YlaJ"/>
    <property type="match status" value="1"/>
</dbReference>
<feature type="region of interest" description="Disordered" evidence="1">
    <location>
        <begin position="178"/>
        <end position="204"/>
    </location>
</feature>
<sequence length="204" mass="23331">MKILLAIVAFSFILTGCIAEKDLGEGTDALEGTPMDNYNPSSDNPEKSDHYTNRYGYVRYDKEQLNMDEEEQQIPVMNREYVANMITRTLLKMEQIGEAATLVTDEHTLIAYDISESDYDREEIADMVKKTAVSFLPAYYEIYISDAPNAYQDLQSLSNNTSVEEDSRQTIEQIIERFKQSPQGEPTYGDDRQDSTNRMNNTVD</sequence>
<dbReference type="InterPro" id="IPR019076">
    <property type="entry name" value="Spore_lipoprot_YhcN/YlaJ-like"/>
</dbReference>
<keyword evidence="3" id="KW-1185">Reference proteome</keyword>
<reference evidence="2 3" key="1">
    <citation type="submission" date="2019-03" db="EMBL/GenBank/DDBJ databases">
        <title>Genomic Encyclopedia of Type Strains, Phase IV (KMG-IV): sequencing the most valuable type-strain genomes for metagenomic binning, comparative biology and taxonomic classification.</title>
        <authorList>
            <person name="Goeker M."/>
        </authorList>
    </citation>
    <scope>NUCLEOTIDE SEQUENCE [LARGE SCALE GENOMIC DNA]</scope>
    <source>
        <strain evidence="2 3">DSM 25894</strain>
    </source>
</reference>
<dbReference type="OrthoDB" id="2691390at2"/>
<evidence type="ECO:0000256" key="1">
    <source>
        <dbReference type="SAM" id="MobiDB-lite"/>
    </source>
</evidence>
<proteinExistence type="predicted"/>
<evidence type="ECO:0000313" key="2">
    <source>
        <dbReference type="EMBL" id="TCT19088.1"/>
    </source>
</evidence>
<comment type="caution">
    <text evidence="2">The sequence shown here is derived from an EMBL/GenBank/DDBJ whole genome shotgun (WGS) entry which is preliminary data.</text>
</comment>
<dbReference type="EMBL" id="SMAN01000019">
    <property type="protein sequence ID" value="TCT19088.1"/>
    <property type="molecule type" value="Genomic_DNA"/>
</dbReference>
<keyword evidence="2" id="KW-0449">Lipoprotein</keyword>
<organism evidence="2 3">
    <name type="scientific">Melghiribacillus thermohalophilus</name>
    <dbReference type="NCBI Taxonomy" id="1324956"/>
    <lineage>
        <taxon>Bacteria</taxon>
        <taxon>Bacillati</taxon>
        <taxon>Bacillota</taxon>
        <taxon>Bacilli</taxon>
        <taxon>Bacillales</taxon>
        <taxon>Bacillaceae</taxon>
        <taxon>Melghiribacillus</taxon>
    </lineage>
</organism>
<accession>A0A4R3MRV2</accession>
<evidence type="ECO:0000313" key="3">
    <source>
        <dbReference type="Proteomes" id="UP000294650"/>
    </source>
</evidence>
<gene>
    <name evidence="2" type="ORF">EDD68_11935</name>
</gene>